<dbReference type="AlphaFoldDB" id="A0AAJ1SYZ8"/>
<comment type="caution">
    <text evidence="2">The sequence shown here is derived from an EMBL/GenBank/DDBJ whole genome shotgun (WGS) entry which is preliminary data.</text>
</comment>
<keyword evidence="1" id="KW-0472">Membrane</keyword>
<feature type="transmembrane region" description="Helical" evidence="1">
    <location>
        <begin position="196"/>
        <end position="216"/>
    </location>
</feature>
<sequence length="486" mass="56238">MKVKNIKWIVISVFLLIYWTCAFYLGSATVSTWDQVDFVLGVEQFDLLNMQPHFPGYPLFILGGMFLHNWIGDASHALTIFNKLLFMSTIVPVYLLSRRYVSAIPSAMIVLFTQTQPYFSTLLQQPISEGAAISILWWFIWSLHRAFQKKTMDSGIFPMILFSILMGIRLSYAPVFCGIVFYWGWYWVRTKDWKGIVFQLMILAVSNFIWISALIANVGGLQTFIRIAFGFTEGHFTEWGGTVAENDLSFLSRLWKLLLDNFLWVGVFAESKVLLGIGSILFIIACHSFWKKSGQMDVTLSSLVVILVFYFIWALFAQNIDKPRHILPLIFLAPAILFFYTNWTSKMMLTLMALYILLQGILSINLMEQQVREVPAVVQAEQYLSKEKGPLVVYTWEETRVFEFDQAPFEHKRIYTLDLFLNEVKQQPNRKIYITDHVLTGFQLQTDISIKKYVKKVKKFHSSSMFDPVYNDIILYEWVHDGGGNG</sequence>
<evidence type="ECO:0008006" key="4">
    <source>
        <dbReference type="Google" id="ProtNLM"/>
    </source>
</evidence>
<feature type="transmembrane region" description="Helical" evidence="1">
    <location>
        <begin position="160"/>
        <end position="184"/>
    </location>
</feature>
<feature type="transmembrane region" description="Helical" evidence="1">
    <location>
        <begin position="77"/>
        <end position="97"/>
    </location>
</feature>
<keyword evidence="3" id="KW-1185">Reference proteome</keyword>
<evidence type="ECO:0000256" key="1">
    <source>
        <dbReference type="SAM" id="Phobius"/>
    </source>
</evidence>
<dbReference type="Proteomes" id="UP001237207">
    <property type="component" value="Unassembled WGS sequence"/>
</dbReference>
<organism evidence="2 3">
    <name type="scientific">Oikeobacillus pervagus</name>
    <dbReference type="NCBI Taxonomy" id="1325931"/>
    <lineage>
        <taxon>Bacteria</taxon>
        <taxon>Bacillati</taxon>
        <taxon>Bacillota</taxon>
        <taxon>Bacilli</taxon>
        <taxon>Bacillales</taxon>
        <taxon>Bacillaceae</taxon>
        <taxon>Oikeobacillus</taxon>
    </lineage>
</organism>
<feature type="transmembrane region" description="Helical" evidence="1">
    <location>
        <begin position="6"/>
        <end position="25"/>
    </location>
</feature>
<keyword evidence="1" id="KW-0812">Transmembrane</keyword>
<evidence type="ECO:0000313" key="2">
    <source>
        <dbReference type="EMBL" id="MDQ0215434.1"/>
    </source>
</evidence>
<name>A0AAJ1SYZ8_9BACI</name>
<dbReference type="EMBL" id="JAUSUC010000020">
    <property type="protein sequence ID" value="MDQ0215434.1"/>
    <property type="molecule type" value="Genomic_DNA"/>
</dbReference>
<evidence type="ECO:0000313" key="3">
    <source>
        <dbReference type="Proteomes" id="UP001237207"/>
    </source>
</evidence>
<accession>A0AAJ1SYZ8</accession>
<gene>
    <name evidence="2" type="ORF">J2S13_001851</name>
</gene>
<feature type="transmembrane region" description="Helical" evidence="1">
    <location>
        <begin position="262"/>
        <end position="286"/>
    </location>
</feature>
<feature type="transmembrane region" description="Helical" evidence="1">
    <location>
        <begin position="54"/>
        <end position="71"/>
    </location>
</feature>
<reference evidence="2" key="1">
    <citation type="submission" date="2023-07" db="EMBL/GenBank/DDBJ databases">
        <title>Genomic Encyclopedia of Type Strains, Phase IV (KMG-IV): sequencing the most valuable type-strain genomes for metagenomic binning, comparative biology and taxonomic classification.</title>
        <authorList>
            <person name="Goeker M."/>
        </authorList>
    </citation>
    <scope>NUCLEOTIDE SEQUENCE</scope>
    <source>
        <strain evidence="2">DSM 23947</strain>
    </source>
</reference>
<feature type="transmembrane region" description="Helical" evidence="1">
    <location>
        <begin position="118"/>
        <end position="140"/>
    </location>
</feature>
<proteinExistence type="predicted"/>
<feature type="transmembrane region" description="Helical" evidence="1">
    <location>
        <begin position="323"/>
        <end position="340"/>
    </location>
</feature>
<feature type="transmembrane region" description="Helical" evidence="1">
    <location>
        <begin position="298"/>
        <end position="317"/>
    </location>
</feature>
<protein>
    <recommendedName>
        <fullName evidence="4">Nucleoporin-interacting protein</fullName>
    </recommendedName>
</protein>
<dbReference type="RefSeq" id="WP_307257438.1">
    <property type="nucleotide sequence ID" value="NZ_JAUSUC010000020.1"/>
</dbReference>
<keyword evidence="1" id="KW-1133">Transmembrane helix</keyword>
<feature type="transmembrane region" description="Helical" evidence="1">
    <location>
        <begin position="347"/>
        <end position="367"/>
    </location>
</feature>